<dbReference type="AlphaFoldDB" id="A0A0B6YDV8"/>
<protein>
    <submittedName>
        <fullName evidence="1">Uncharacterized protein</fullName>
    </submittedName>
</protein>
<organism evidence="1">
    <name type="scientific">Arion vulgaris</name>
    <dbReference type="NCBI Taxonomy" id="1028688"/>
    <lineage>
        <taxon>Eukaryota</taxon>
        <taxon>Metazoa</taxon>
        <taxon>Spiralia</taxon>
        <taxon>Lophotrochozoa</taxon>
        <taxon>Mollusca</taxon>
        <taxon>Gastropoda</taxon>
        <taxon>Heterobranchia</taxon>
        <taxon>Euthyneura</taxon>
        <taxon>Panpulmonata</taxon>
        <taxon>Eupulmonata</taxon>
        <taxon>Stylommatophora</taxon>
        <taxon>Helicina</taxon>
        <taxon>Arionoidea</taxon>
        <taxon>Arionidae</taxon>
        <taxon>Arion</taxon>
    </lineage>
</organism>
<accession>A0A0B6YDV8</accession>
<name>A0A0B6YDV8_9EUPU</name>
<gene>
    <name evidence="1" type="primary">ORF21602</name>
</gene>
<evidence type="ECO:0000313" key="1">
    <source>
        <dbReference type="EMBL" id="CEK53941.1"/>
    </source>
</evidence>
<dbReference type="EMBL" id="HACG01007076">
    <property type="protein sequence ID" value="CEK53941.1"/>
    <property type="molecule type" value="Transcribed_RNA"/>
</dbReference>
<sequence length="81" mass="9002">AGPGTTQADQSCKFLGCLVIIFFGFINLKSYDSILVSDIASDTSYQDQLPHQWDLFRLTTLGSIQPQLGTRVKWGAYHSFS</sequence>
<reference evidence="1" key="1">
    <citation type="submission" date="2014-12" db="EMBL/GenBank/DDBJ databases">
        <title>Insight into the proteome of Arion vulgaris.</title>
        <authorList>
            <person name="Aradska J."/>
            <person name="Bulat T."/>
            <person name="Smidak R."/>
            <person name="Sarate P."/>
            <person name="Gangsoo J."/>
            <person name="Sialana F."/>
            <person name="Bilban M."/>
            <person name="Lubec G."/>
        </authorList>
    </citation>
    <scope>NUCLEOTIDE SEQUENCE</scope>
    <source>
        <tissue evidence="1">Skin</tissue>
    </source>
</reference>
<feature type="non-terminal residue" evidence="1">
    <location>
        <position position="81"/>
    </location>
</feature>
<proteinExistence type="predicted"/>
<feature type="non-terminal residue" evidence="1">
    <location>
        <position position="1"/>
    </location>
</feature>